<feature type="compositionally biased region" description="Basic and acidic residues" evidence="1">
    <location>
        <begin position="78"/>
        <end position="89"/>
    </location>
</feature>
<reference evidence="2" key="2">
    <citation type="journal article" date="2021" name="Genome Biol. Evol.">
        <title>Developing a high-quality reference genome for a parasitic bivalve with doubly uniparental inheritance (Bivalvia: Unionida).</title>
        <authorList>
            <person name="Smith C.H."/>
        </authorList>
    </citation>
    <scope>NUCLEOTIDE SEQUENCE</scope>
    <source>
        <strain evidence="2">CHS0354</strain>
        <tissue evidence="2">Mantle</tissue>
    </source>
</reference>
<protein>
    <submittedName>
        <fullName evidence="2">Uncharacterized protein</fullName>
    </submittedName>
</protein>
<reference evidence="2" key="1">
    <citation type="journal article" date="2021" name="Genome Biol. Evol.">
        <title>A High-Quality Reference Genome for a Parasitic Bivalve with Doubly Uniparental Inheritance (Bivalvia: Unionida).</title>
        <authorList>
            <person name="Smith C.H."/>
        </authorList>
    </citation>
    <scope>NUCLEOTIDE SEQUENCE</scope>
    <source>
        <strain evidence="2">CHS0354</strain>
    </source>
</reference>
<evidence type="ECO:0000256" key="1">
    <source>
        <dbReference type="SAM" id="MobiDB-lite"/>
    </source>
</evidence>
<keyword evidence="3" id="KW-1185">Reference proteome</keyword>
<comment type="caution">
    <text evidence="2">The sequence shown here is derived from an EMBL/GenBank/DDBJ whole genome shotgun (WGS) entry which is preliminary data.</text>
</comment>
<dbReference type="Proteomes" id="UP001195483">
    <property type="component" value="Unassembled WGS sequence"/>
</dbReference>
<evidence type="ECO:0000313" key="2">
    <source>
        <dbReference type="EMBL" id="KAK3595350.1"/>
    </source>
</evidence>
<organism evidence="2 3">
    <name type="scientific">Potamilus streckersoni</name>
    <dbReference type="NCBI Taxonomy" id="2493646"/>
    <lineage>
        <taxon>Eukaryota</taxon>
        <taxon>Metazoa</taxon>
        <taxon>Spiralia</taxon>
        <taxon>Lophotrochozoa</taxon>
        <taxon>Mollusca</taxon>
        <taxon>Bivalvia</taxon>
        <taxon>Autobranchia</taxon>
        <taxon>Heteroconchia</taxon>
        <taxon>Palaeoheterodonta</taxon>
        <taxon>Unionida</taxon>
        <taxon>Unionoidea</taxon>
        <taxon>Unionidae</taxon>
        <taxon>Ambleminae</taxon>
        <taxon>Lampsilini</taxon>
        <taxon>Potamilus</taxon>
    </lineage>
</organism>
<gene>
    <name evidence="2" type="ORF">CHS0354_008774</name>
</gene>
<dbReference type="EMBL" id="JAEAOA010000576">
    <property type="protein sequence ID" value="KAK3595350.1"/>
    <property type="molecule type" value="Genomic_DNA"/>
</dbReference>
<sequence>MRQDLNSFAEYKEWRNKNEEGKKLIEDTFQHIIDEADPETNEGAWGTGGWVSTHGGFGEPENVVTINTSFDRNRKRKHEDTNDENKTDQTDGFNMKETMRQILQDRHNNHQYNSFKARDINVKINMTFEFFKK</sequence>
<evidence type="ECO:0000313" key="3">
    <source>
        <dbReference type="Proteomes" id="UP001195483"/>
    </source>
</evidence>
<dbReference type="AlphaFoldDB" id="A0AAE0W031"/>
<accession>A0AAE0W031</accession>
<name>A0AAE0W031_9BIVA</name>
<proteinExistence type="predicted"/>
<feature type="region of interest" description="Disordered" evidence="1">
    <location>
        <begin position="38"/>
        <end position="95"/>
    </location>
</feature>
<reference evidence="2" key="3">
    <citation type="submission" date="2023-05" db="EMBL/GenBank/DDBJ databases">
        <authorList>
            <person name="Smith C.H."/>
        </authorList>
    </citation>
    <scope>NUCLEOTIDE SEQUENCE</scope>
    <source>
        <strain evidence="2">CHS0354</strain>
        <tissue evidence="2">Mantle</tissue>
    </source>
</reference>